<dbReference type="InterPro" id="IPR033455">
    <property type="entry name" value="AbiEi_3_N"/>
</dbReference>
<organism evidence="2 3">
    <name type="scientific">Paracoccus amoyensis</name>
    <dbReference type="NCBI Taxonomy" id="2760093"/>
    <lineage>
        <taxon>Bacteria</taxon>
        <taxon>Pseudomonadati</taxon>
        <taxon>Pseudomonadota</taxon>
        <taxon>Alphaproteobacteria</taxon>
        <taxon>Rhodobacterales</taxon>
        <taxon>Paracoccaceae</taxon>
        <taxon>Paracoccus</taxon>
    </lineage>
</organism>
<accession>A0A926JCV5</accession>
<dbReference type="AlphaFoldDB" id="A0A926JCV5"/>
<keyword evidence="3" id="KW-1185">Reference proteome</keyword>
<dbReference type="InterPro" id="IPR021561">
    <property type="entry name" value="AbiEi_3"/>
</dbReference>
<proteinExistence type="predicted"/>
<gene>
    <name evidence="2" type="ORF">H4P12_18095</name>
</gene>
<dbReference type="Pfam" id="PF11459">
    <property type="entry name" value="AbiEi_3"/>
    <property type="match status" value="1"/>
</dbReference>
<dbReference type="EMBL" id="JACOQL010000009">
    <property type="protein sequence ID" value="MBC9248576.1"/>
    <property type="molecule type" value="Genomic_DNA"/>
</dbReference>
<reference evidence="2" key="1">
    <citation type="submission" date="2020-08" db="EMBL/GenBank/DDBJ databases">
        <title>Paracoccus amoyensis sp. nov., isolated from the surface seawater at coast of Xiamen, Fujian.</title>
        <authorList>
            <person name="Lyu L."/>
        </authorList>
    </citation>
    <scope>NUCLEOTIDE SEQUENCE</scope>
    <source>
        <strain evidence="2">11-3</strain>
    </source>
</reference>
<feature type="domain" description="Transcriptional regulator AbiEi antitoxin N-terminal" evidence="1">
    <location>
        <begin position="21"/>
        <end position="117"/>
    </location>
</feature>
<evidence type="ECO:0000259" key="1">
    <source>
        <dbReference type="Pfam" id="PF17194"/>
    </source>
</evidence>
<name>A0A926JCV5_9RHOB</name>
<sequence>MPAASALKICHHKRHGDQRSQNLKKVLEAVPTGYLVDAAWLTAHGVAYETFRDYVKRGWLERVTRGLFRRPFPGTSASDTIDWKICLLSVQHIMRYNVHVGGMKALAQQGHGHYLRLGGNAPVWVYGEAIPNWLSKLPLNARIETRSRSLFDDPKLGFPDDTTDAGQILPWDWQLRMSSPERAILEAIDELPDHESFHNLDMVFESLTTLRPKILSALLYSCRKIKAKRLFFVFADRHRHSWRKRLDPEGFDLGSGDRALVNGGRIHPRYRIVVPEEFVATEAGDGM</sequence>
<protein>
    <submittedName>
        <fullName evidence="2">Type IV toxin-antitoxin system AbiEi family antitoxin</fullName>
    </submittedName>
</protein>
<dbReference type="Proteomes" id="UP000608594">
    <property type="component" value="Unassembled WGS sequence"/>
</dbReference>
<comment type="caution">
    <text evidence="2">The sequence shown here is derived from an EMBL/GenBank/DDBJ whole genome shotgun (WGS) entry which is preliminary data.</text>
</comment>
<dbReference type="RefSeq" id="WP_187795037.1">
    <property type="nucleotide sequence ID" value="NZ_JACOQL010000009.1"/>
</dbReference>
<evidence type="ECO:0000313" key="3">
    <source>
        <dbReference type="Proteomes" id="UP000608594"/>
    </source>
</evidence>
<dbReference type="Pfam" id="PF17194">
    <property type="entry name" value="AbiEi_3_N"/>
    <property type="match status" value="1"/>
</dbReference>
<evidence type="ECO:0000313" key="2">
    <source>
        <dbReference type="EMBL" id="MBC9248576.1"/>
    </source>
</evidence>